<dbReference type="RefSeq" id="XP_041285813.1">
    <property type="nucleotide sequence ID" value="XM_041444357.1"/>
</dbReference>
<name>A0A9P7EU23_9AGAM</name>
<dbReference type="Proteomes" id="UP000823399">
    <property type="component" value="Unassembled WGS sequence"/>
</dbReference>
<feature type="region of interest" description="Disordered" evidence="2">
    <location>
        <begin position="95"/>
        <end position="121"/>
    </location>
</feature>
<dbReference type="GeneID" id="64706616"/>
<dbReference type="EMBL" id="JABBWM010000114">
    <property type="protein sequence ID" value="KAG2089152.1"/>
    <property type="molecule type" value="Genomic_DNA"/>
</dbReference>
<evidence type="ECO:0000256" key="1">
    <source>
        <dbReference type="SAM" id="Coils"/>
    </source>
</evidence>
<evidence type="ECO:0000313" key="3">
    <source>
        <dbReference type="EMBL" id="KAG2089152.1"/>
    </source>
</evidence>
<gene>
    <name evidence="3" type="ORF">F5147DRAFT_841199</name>
</gene>
<feature type="region of interest" description="Disordered" evidence="2">
    <location>
        <begin position="152"/>
        <end position="174"/>
    </location>
</feature>
<feature type="coiled-coil region" evidence="1">
    <location>
        <begin position="435"/>
        <end position="487"/>
    </location>
</feature>
<keyword evidence="4" id="KW-1185">Reference proteome</keyword>
<keyword evidence="1" id="KW-0175">Coiled coil</keyword>
<evidence type="ECO:0000256" key="2">
    <source>
        <dbReference type="SAM" id="MobiDB-lite"/>
    </source>
</evidence>
<sequence length="495" mass="54169">MTAAYLHEEACDDQWRWRCIGNVQVRLLPPPESSLLLILESDLDVLSHLAHPPPLQVGASTTPKCRKGCIDDSGQPPPLKGHKCPFRKASQAQPIHILDDSARPSKRQKTRSYVSSPPGDPTHVISSVDTVNVSVPGPLLTLPIFDAIDTAASSSATPSDDGVEPANSESNDGDINFTDFLRFLEGYSAETQEPDKVSGPPGWYPLEGLSCYGMMDGHLSDDGGELDMLEGTGVTLEMNSGDMNTCVTAESSSEDTNVHGTDVTLEPSASAVDSDVLIPASCRADEPDQIVDGQYRSSDFTLVHDVAGDVAPPLQYRNNTAEGMRVQTEGKRLNKKRRRSVLYIANDRNRTKAHSERASRLVRVVKDLDKVSRPFIFLYIARPESILSKNGKSVIHISPALQAAFDAKGDHRPIMDIHETAMAYVRKQVLSSKDIIAINAEVHQAQAEKHQVMNELQNLQEAHSHELLAEQQRCQAVEAQLASLTQQLELSAYNI</sequence>
<evidence type="ECO:0000313" key="4">
    <source>
        <dbReference type="Proteomes" id="UP000823399"/>
    </source>
</evidence>
<accession>A0A9P7EU23</accession>
<dbReference type="AlphaFoldDB" id="A0A9P7EU23"/>
<proteinExistence type="predicted"/>
<comment type="caution">
    <text evidence="3">The sequence shown here is derived from an EMBL/GenBank/DDBJ whole genome shotgun (WGS) entry which is preliminary data.</text>
</comment>
<organism evidence="3 4">
    <name type="scientific">Suillus discolor</name>
    <dbReference type="NCBI Taxonomy" id="1912936"/>
    <lineage>
        <taxon>Eukaryota</taxon>
        <taxon>Fungi</taxon>
        <taxon>Dikarya</taxon>
        <taxon>Basidiomycota</taxon>
        <taxon>Agaricomycotina</taxon>
        <taxon>Agaricomycetes</taxon>
        <taxon>Agaricomycetidae</taxon>
        <taxon>Boletales</taxon>
        <taxon>Suillineae</taxon>
        <taxon>Suillaceae</taxon>
        <taxon>Suillus</taxon>
    </lineage>
</organism>
<protein>
    <submittedName>
        <fullName evidence="3">Uncharacterized protein</fullName>
    </submittedName>
</protein>
<dbReference type="OrthoDB" id="2690866at2759"/>
<reference evidence="3" key="1">
    <citation type="journal article" date="2020" name="New Phytol.">
        <title>Comparative genomics reveals dynamic genome evolution in host specialist ectomycorrhizal fungi.</title>
        <authorList>
            <person name="Lofgren L.A."/>
            <person name="Nguyen N.H."/>
            <person name="Vilgalys R."/>
            <person name="Ruytinx J."/>
            <person name="Liao H.L."/>
            <person name="Branco S."/>
            <person name="Kuo A."/>
            <person name="LaButti K."/>
            <person name="Lipzen A."/>
            <person name="Andreopoulos W."/>
            <person name="Pangilinan J."/>
            <person name="Riley R."/>
            <person name="Hundley H."/>
            <person name="Na H."/>
            <person name="Barry K."/>
            <person name="Grigoriev I.V."/>
            <person name="Stajich J.E."/>
            <person name="Kennedy P.G."/>
        </authorList>
    </citation>
    <scope>NUCLEOTIDE SEQUENCE</scope>
    <source>
        <strain evidence="3">FC423</strain>
    </source>
</reference>